<dbReference type="PANTHER" id="PTHR23053">
    <property type="entry name" value="DLEC1 DELETED IN LUNG AND ESOPHAGEAL CANCER 1"/>
    <property type="match status" value="1"/>
</dbReference>
<name>A0AA97MX29_9PASS</name>
<keyword evidence="8" id="KW-1185">Reference proteome</keyword>
<reference evidence="7" key="1">
    <citation type="submission" date="2022-12" db="EMBL/GenBank/DDBJ databases">
        <title>Bird 10,000 Genomes (B10K) Project - Family phase.</title>
        <authorList>
            <person name="Zhang G."/>
        </authorList>
    </citation>
    <scope>NUCLEOTIDE SEQUENCE</scope>
    <source>
        <strain evidence="7">B10K-CU-030-46</strain>
        <tissue evidence="7">Muscle</tissue>
    </source>
</reference>
<dbReference type="GO" id="GO:0005930">
    <property type="term" value="C:axoneme"/>
    <property type="evidence" value="ECO:0007669"/>
    <property type="project" value="TreeGrafter"/>
</dbReference>
<dbReference type="AlphaFoldDB" id="A0AA97MX29"/>
<dbReference type="InterPro" id="IPR053879">
    <property type="entry name" value="HYDIN_VesB_CFA65-like_Ig"/>
</dbReference>
<evidence type="ECO:0000256" key="4">
    <source>
        <dbReference type="ARBA" id="ARBA00023069"/>
    </source>
</evidence>
<organism evidence="7">
    <name type="scientific">Menura novaehollandiae</name>
    <name type="common">superb lyrebird</name>
    <dbReference type="NCBI Taxonomy" id="47692"/>
    <lineage>
        <taxon>Eukaryota</taxon>
        <taxon>Metazoa</taxon>
        <taxon>Chordata</taxon>
        <taxon>Craniata</taxon>
        <taxon>Vertebrata</taxon>
        <taxon>Euteleostomi</taxon>
        <taxon>Archelosauria</taxon>
        <taxon>Archosauria</taxon>
        <taxon>Dinosauria</taxon>
        <taxon>Saurischia</taxon>
        <taxon>Theropoda</taxon>
        <taxon>Coelurosauria</taxon>
        <taxon>Aves</taxon>
        <taxon>Neognathae</taxon>
        <taxon>Neoaves</taxon>
        <taxon>Telluraves</taxon>
        <taxon>Australaves</taxon>
        <taxon>Passeriformes</taxon>
        <taxon>Menuridae</taxon>
        <taxon>Menura</taxon>
    </lineage>
</organism>
<protein>
    <submittedName>
        <fullName evidence="7">HYDIN protein</fullName>
    </submittedName>
</protein>
<dbReference type="GO" id="GO:1904158">
    <property type="term" value="P:axonemal central apparatus assembly"/>
    <property type="evidence" value="ECO:0007669"/>
    <property type="project" value="TreeGrafter"/>
</dbReference>
<evidence type="ECO:0000256" key="2">
    <source>
        <dbReference type="ARBA" id="ARBA00004496"/>
    </source>
</evidence>
<feature type="non-terminal residue" evidence="7">
    <location>
        <position position="213"/>
    </location>
</feature>
<evidence type="ECO:0000313" key="7">
    <source>
        <dbReference type="EMBL" id="NXF00345.1"/>
    </source>
</evidence>
<keyword evidence="4" id="KW-0969">Cilium</keyword>
<dbReference type="InterPro" id="IPR033305">
    <property type="entry name" value="Hydin-like"/>
</dbReference>
<comment type="subcellular location">
    <subcellularLocation>
        <location evidence="1">Cell projection</location>
        <location evidence="1">Cilium</location>
    </subcellularLocation>
    <subcellularLocation>
        <location evidence="2">Cytoplasm</location>
    </subcellularLocation>
</comment>
<keyword evidence="3" id="KW-0963">Cytoplasm</keyword>
<dbReference type="EMBL" id="VWPS01001895">
    <property type="protein sequence ID" value="NXF00345.1"/>
    <property type="molecule type" value="Genomic_DNA"/>
</dbReference>
<feature type="non-terminal residue" evidence="7">
    <location>
        <position position="1"/>
    </location>
</feature>
<evidence type="ECO:0000256" key="3">
    <source>
        <dbReference type="ARBA" id="ARBA00022490"/>
    </source>
</evidence>
<dbReference type="Proteomes" id="UP000521578">
    <property type="component" value="Unassembled WGS sequence"/>
</dbReference>
<gene>
    <name evidence="7" type="primary">Hydin_2</name>
    <name evidence="7" type="ORF">MENNOV_R04538</name>
</gene>
<dbReference type="Gene3D" id="2.60.40.10">
    <property type="entry name" value="Immunoglobulins"/>
    <property type="match status" value="2"/>
</dbReference>
<comment type="caution">
    <text evidence="7">The sequence shown here is derived from an EMBL/GenBank/DDBJ whole genome shotgun (WGS) entry which is preliminary data.</text>
</comment>
<dbReference type="GO" id="GO:0003341">
    <property type="term" value="P:cilium movement"/>
    <property type="evidence" value="ECO:0007669"/>
    <property type="project" value="TreeGrafter"/>
</dbReference>
<evidence type="ECO:0000313" key="8">
    <source>
        <dbReference type="Proteomes" id="UP000521578"/>
    </source>
</evidence>
<sequence>LINKGAIDAPFSFIPPSTDMGSTFMFAPQEGIIAPGGLQVIQISFNAPLLGQFEEEFLFSVTGSPTPVTFTIKGCVTGPTLHFDIGELDFGDLSFGFPRTLSCRLTNTSVVSLTYKLRMNDDGRGRPSVRSSDQIANNTDPSWRKGIQCYVEPVEFTINPNRGTLHPQGHQDIEVTLCSNTVMDYYRYLLVDLDGIGEEVVALTITARYQCFP</sequence>
<evidence type="ECO:0000256" key="1">
    <source>
        <dbReference type="ARBA" id="ARBA00004138"/>
    </source>
</evidence>
<feature type="domain" description="HYDIN/VesB/CFA65-like Ig-like" evidence="6">
    <location>
        <begin position="2"/>
        <end position="75"/>
    </location>
</feature>
<evidence type="ECO:0000256" key="5">
    <source>
        <dbReference type="ARBA" id="ARBA00023273"/>
    </source>
</evidence>
<accession>A0AA97MX29</accession>
<dbReference type="PANTHER" id="PTHR23053:SF0">
    <property type="entry name" value="HYDROCEPHALUS-INDUCING PROTEIN HOMOLOG"/>
    <property type="match status" value="1"/>
</dbReference>
<keyword evidence="5" id="KW-0966">Cell projection</keyword>
<proteinExistence type="predicted"/>
<dbReference type="InterPro" id="IPR013783">
    <property type="entry name" value="Ig-like_fold"/>
</dbReference>
<evidence type="ECO:0000259" key="6">
    <source>
        <dbReference type="Pfam" id="PF22544"/>
    </source>
</evidence>
<dbReference type="Pfam" id="PF22544">
    <property type="entry name" value="HYDIN_VesB_CFA65-like_Ig"/>
    <property type="match status" value="1"/>
</dbReference>